<keyword evidence="2" id="KW-1185">Reference proteome</keyword>
<evidence type="ECO:0000313" key="1">
    <source>
        <dbReference type="EMBL" id="MDN5201656.1"/>
    </source>
</evidence>
<dbReference type="Proteomes" id="UP001172082">
    <property type="component" value="Unassembled WGS sequence"/>
</dbReference>
<evidence type="ECO:0000313" key="2">
    <source>
        <dbReference type="Proteomes" id="UP001172082"/>
    </source>
</evidence>
<accession>A0ABT8KLR1</accession>
<protein>
    <recommendedName>
        <fullName evidence="3">Lipoprotein</fullName>
    </recommendedName>
</protein>
<name>A0ABT8KLR1_9BACT</name>
<dbReference type="RefSeq" id="WP_346751684.1">
    <property type="nucleotide sequence ID" value="NZ_JAUJEA010000003.1"/>
</dbReference>
<reference evidence="1" key="1">
    <citation type="submission" date="2023-06" db="EMBL/GenBank/DDBJ databases">
        <title>Genomic of Parafulvivirga corallium.</title>
        <authorList>
            <person name="Wang G."/>
        </authorList>
    </citation>
    <scope>NUCLEOTIDE SEQUENCE</scope>
    <source>
        <strain evidence="1">BMA10</strain>
    </source>
</reference>
<sequence>MNKAFVNNMIGIQLFCIILCWSCSSDDSEKIVSNIKSFKDKTPFEIETILGKPDTSYTKNILTNKYFIQHYKSHKTDIRHLNGKVAEVILHEPENLNFRPETIEKFGFEFVEPTKYDPAAMISWKDLEGFSDISFYLVGTKNDNPSEPNFKIFFNLKK</sequence>
<evidence type="ECO:0008006" key="3">
    <source>
        <dbReference type="Google" id="ProtNLM"/>
    </source>
</evidence>
<proteinExistence type="predicted"/>
<gene>
    <name evidence="1" type="ORF">QQ008_09795</name>
</gene>
<comment type="caution">
    <text evidence="1">The sequence shown here is derived from an EMBL/GenBank/DDBJ whole genome shotgun (WGS) entry which is preliminary data.</text>
</comment>
<dbReference type="EMBL" id="JAUJEA010000003">
    <property type="protein sequence ID" value="MDN5201656.1"/>
    <property type="molecule type" value="Genomic_DNA"/>
</dbReference>
<organism evidence="1 2">
    <name type="scientific">Splendidivirga corallicola</name>
    <dbReference type="NCBI Taxonomy" id="3051826"/>
    <lineage>
        <taxon>Bacteria</taxon>
        <taxon>Pseudomonadati</taxon>
        <taxon>Bacteroidota</taxon>
        <taxon>Cytophagia</taxon>
        <taxon>Cytophagales</taxon>
        <taxon>Splendidivirgaceae</taxon>
        <taxon>Splendidivirga</taxon>
    </lineage>
</organism>